<keyword evidence="1 2" id="KW-0238">DNA-binding</keyword>
<evidence type="ECO:0000313" key="5">
    <source>
        <dbReference type="EMBL" id="KAK5087145.1"/>
    </source>
</evidence>
<organism evidence="5 6">
    <name type="scientific">Lithohypha guttulata</name>
    <dbReference type="NCBI Taxonomy" id="1690604"/>
    <lineage>
        <taxon>Eukaryota</taxon>
        <taxon>Fungi</taxon>
        <taxon>Dikarya</taxon>
        <taxon>Ascomycota</taxon>
        <taxon>Pezizomycotina</taxon>
        <taxon>Eurotiomycetes</taxon>
        <taxon>Chaetothyriomycetidae</taxon>
        <taxon>Chaetothyriales</taxon>
        <taxon>Trichomeriaceae</taxon>
        <taxon>Lithohypha</taxon>
    </lineage>
</organism>
<dbReference type="Pfam" id="PF00505">
    <property type="entry name" value="HMG_box"/>
    <property type="match status" value="1"/>
</dbReference>
<dbReference type="InterPro" id="IPR009071">
    <property type="entry name" value="HMG_box_dom"/>
</dbReference>
<evidence type="ECO:0000259" key="4">
    <source>
        <dbReference type="PROSITE" id="PS50118"/>
    </source>
</evidence>
<sequence length="294" mass="32078">MAKTKAEPEAGTVNVNIADFQRTRDSVIVALATLQSSVKELSKAYINHANTVLAPGKVGSLDSNLTEVLTESNLLGGGTIPGLTAPQDVAEEGKKKRKRAPHDPNAPKRALTPYFLYMQNARAQIHRELGDQARPKEVADEGTRRWGDMSAAEKSIWDDKYQKNLAAYRVRMAAYKAGQPVPSEEEALHLVEAGKAPEHVPGIDGPEESEVEEAAAPVEEVAVAAEESEEEDSPEPEKEPTPPKSKRRKSDKKVEETPKETPKTKGKERKAKKEATPPPAAKPASEKRKKTRKG</sequence>
<evidence type="ECO:0000256" key="3">
    <source>
        <dbReference type="SAM" id="MobiDB-lite"/>
    </source>
</evidence>
<dbReference type="GO" id="GO:0005634">
    <property type="term" value="C:nucleus"/>
    <property type="evidence" value="ECO:0007669"/>
    <property type="project" value="UniProtKB-UniRule"/>
</dbReference>
<dbReference type="AlphaFoldDB" id="A0AAN7Y7N1"/>
<dbReference type="Proteomes" id="UP001309876">
    <property type="component" value="Unassembled WGS sequence"/>
</dbReference>
<dbReference type="InterPro" id="IPR036910">
    <property type="entry name" value="HMG_box_dom_sf"/>
</dbReference>
<protein>
    <recommendedName>
        <fullName evidence="4">HMG box domain-containing protein</fullName>
    </recommendedName>
</protein>
<dbReference type="GO" id="GO:0003677">
    <property type="term" value="F:DNA binding"/>
    <property type="evidence" value="ECO:0007669"/>
    <property type="project" value="UniProtKB-UniRule"/>
</dbReference>
<feature type="compositionally biased region" description="Low complexity" evidence="3">
    <location>
        <begin position="214"/>
        <end position="225"/>
    </location>
</feature>
<dbReference type="PANTHER" id="PTHR48112">
    <property type="entry name" value="HIGH MOBILITY GROUP PROTEIN DSP1"/>
    <property type="match status" value="1"/>
</dbReference>
<feature type="region of interest" description="Disordered" evidence="3">
    <location>
        <begin position="80"/>
        <end position="109"/>
    </location>
</feature>
<feature type="DNA-binding region" description="HMG box" evidence="2">
    <location>
        <begin position="107"/>
        <end position="176"/>
    </location>
</feature>
<evidence type="ECO:0000256" key="2">
    <source>
        <dbReference type="PROSITE-ProRule" id="PRU00267"/>
    </source>
</evidence>
<dbReference type="Gene3D" id="1.10.30.10">
    <property type="entry name" value="High mobility group box domain"/>
    <property type="match status" value="1"/>
</dbReference>
<evidence type="ECO:0000313" key="6">
    <source>
        <dbReference type="Proteomes" id="UP001309876"/>
    </source>
</evidence>
<dbReference type="SUPFAM" id="SSF47095">
    <property type="entry name" value="HMG-box"/>
    <property type="match status" value="1"/>
</dbReference>
<gene>
    <name evidence="5" type="ORF">LTR05_004316</name>
</gene>
<proteinExistence type="predicted"/>
<reference evidence="5 6" key="1">
    <citation type="submission" date="2023-08" db="EMBL/GenBank/DDBJ databases">
        <title>Black Yeasts Isolated from many extreme environments.</title>
        <authorList>
            <person name="Coleine C."/>
            <person name="Stajich J.E."/>
            <person name="Selbmann L."/>
        </authorList>
    </citation>
    <scope>NUCLEOTIDE SEQUENCE [LARGE SCALE GENOMIC DNA]</scope>
    <source>
        <strain evidence="5 6">CCFEE 5910</strain>
    </source>
</reference>
<dbReference type="InterPro" id="IPR050342">
    <property type="entry name" value="HMGB"/>
</dbReference>
<keyword evidence="6" id="KW-1185">Reference proteome</keyword>
<evidence type="ECO:0000256" key="1">
    <source>
        <dbReference type="ARBA" id="ARBA00023125"/>
    </source>
</evidence>
<feature type="domain" description="HMG box" evidence="4">
    <location>
        <begin position="107"/>
        <end position="176"/>
    </location>
</feature>
<dbReference type="EMBL" id="JAVRRJ010000003">
    <property type="protein sequence ID" value="KAK5087145.1"/>
    <property type="molecule type" value="Genomic_DNA"/>
</dbReference>
<keyword evidence="2" id="KW-0539">Nucleus</keyword>
<comment type="caution">
    <text evidence="5">The sequence shown here is derived from an EMBL/GenBank/DDBJ whole genome shotgun (WGS) entry which is preliminary data.</text>
</comment>
<dbReference type="PROSITE" id="PS50118">
    <property type="entry name" value="HMG_BOX_2"/>
    <property type="match status" value="1"/>
</dbReference>
<feature type="compositionally biased region" description="Basic and acidic residues" evidence="3">
    <location>
        <begin position="252"/>
        <end position="275"/>
    </location>
</feature>
<feature type="region of interest" description="Disordered" evidence="3">
    <location>
        <begin position="194"/>
        <end position="294"/>
    </location>
</feature>
<name>A0AAN7Y7N1_9EURO</name>
<accession>A0AAN7Y7N1</accession>
<dbReference type="PANTHER" id="PTHR48112:SF5">
    <property type="entry name" value="BOX PROTEIN, PUTATIVE (AFU_ORTHOLOGUE AFUA_1G04550)-RELATED"/>
    <property type="match status" value="1"/>
</dbReference>
<dbReference type="SMART" id="SM00398">
    <property type="entry name" value="HMG"/>
    <property type="match status" value="1"/>
</dbReference>